<dbReference type="AlphaFoldDB" id="A0A5J4X3U1"/>
<sequence>MIPPEKPDIIYLLNTAGSAYAPYNVRIVNMEGKEDTDRLSINSINQIKDARLTKLDIHNVGFNIENEDAIIDMIRNRKILNFPTQIIRIQSTNFPFRGFIASGGSMQSITSYSNIKAMFITFDMNLYPTWFFPDLFQRFNLEIDQRHLIQQDYVSLNPTVTSQMFECFVEQDLVSAPSDLYCSLNFQNQTINEGRGDYYGHMGNNFQERENIVNNIMLYSGSKVVQIYYPYKFILVLMMAPDDSFSIGYNESKMCARTNIQVNLSGTLTEGIVGNELIKVNVNESHNHRISFIATRSFPTPTYAQITHQMHHLYYAVIRFTFDDAPDPQVLNFEIIGEVSGTMIRSG</sequence>
<evidence type="ECO:0000313" key="2">
    <source>
        <dbReference type="Proteomes" id="UP000324800"/>
    </source>
</evidence>
<dbReference type="Proteomes" id="UP000324800">
    <property type="component" value="Unassembled WGS sequence"/>
</dbReference>
<organism evidence="1 2">
    <name type="scientific">Streblomastix strix</name>
    <dbReference type="NCBI Taxonomy" id="222440"/>
    <lineage>
        <taxon>Eukaryota</taxon>
        <taxon>Metamonada</taxon>
        <taxon>Preaxostyla</taxon>
        <taxon>Oxymonadida</taxon>
        <taxon>Streblomastigidae</taxon>
        <taxon>Streblomastix</taxon>
    </lineage>
</organism>
<proteinExistence type="predicted"/>
<evidence type="ECO:0000313" key="1">
    <source>
        <dbReference type="EMBL" id="KAA6401941.1"/>
    </source>
</evidence>
<protein>
    <submittedName>
        <fullName evidence="1">Uncharacterized protein</fullName>
    </submittedName>
</protein>
<dbReference type="EMBL" id="SNRW01000309">
    <property type="protein sequence ID" value="KAA6401941.1"/>
    <property type="molecule type" value="Genomic_DNA"/>
</dbReference>
<comment type="caution">
    <text evidence="1">The sequence shown here is derived from an EMBL/GenBank/DDBJ whole genome shotgun (WGS) entry which is preliminary data.</text>
</comment>
<name>A0A5J4X3U1_9EUKA</name>
<accession>A0A5J4X3U1</accession>
<reference evidence="1 2" key="1">
    <citation type="submission" date="2019-03" db="EMBL/GenBank/DDBJ databases">
        <title>Single cell metagenomics reveals metabolic interactions within the superorganism composed of flagellate Streblomastix strix and complex community of Bacteroidetes bacteria on its surface.</title>
        <authorList>
            <person name="Treitli S.C."/>
            <person name="Kolisko M."/>
            <person name="Husnik F."/>
            <person name="Keeling P."/>
            <person name="Hampl V."/>
        </authorList>
    </citation>
    <scope>NUCLEOTIDE SEQUENCE [LARGE SCALE GENOMIC DNA]</scope>
    <source>
        <strain evidence="1">ST1C</strain>
    </source>
</reference>
<gene>
    <name evidence="1" type="ORF">EZS28_002530</name>
</gene>